<dbReference type="AlphaFoldDB" id="A0A166SH92"/>
<dbReference type="OrthoDB" id="431454at2759"/>
<protein>
    <recommendedName>
        <fullName evidence="3">TPR-like protein</fullName>
    </recommendedName>
</protein>
<gene>
    <name evidence="1" type="ORF">FIBSPDRAFT_946728</name>
</gene>
<dbReference type="Gene3D" id="1.25.40.10">
    <property type="entry name" value="Tetratricopeptide repeat domain"/>
    <property type="match status" value="1"/>
</dbReference>
<proteinExistence type="predicted"/>
<dbReference type="Pfam" id="PF13424">
    <property type="entry name" value="TPR_12"/>
    <property type="match status" value="1"/>
</dbReference>
<evidence type="ECO:0000313" key="1">
    <source>
        <dbReference type="EMBL" id="KZP29447.1"/>
    </source>
</evidence>
<dbReference type="STRING" id="436010.A0A166SH92"/>
<evidence type="ECO:0008006" key="3">
    <source>
        <dbReference type="Google" id="ProtNLM"/>
    </source>
</evidence>
<dbReference type="InterPro" id="IPR011990">
    <property type="entry name" value="TPR-like_helical_dom_sf"/>
</dbReference>
<dbReference type="Proteomes" id="UP000076532">
    <property type="component" value="Unassembled WGS sequence"/>
</dbReference>
<name>A0A166SH92_9AGAM</name>
<reference evidence="1 2" key="1">
    <citation type="journal article" date="2016" name="Mol. Biol. Evol.">
        <title>Comparative Genomics of Early-Diverging Mushroom-Forming Fungi Provides Insights into the Origins of Lignocellulose Decay Capabilities.</title>
        <authorList>
            <person name="Nagy L.G."/>
            <person name="Riley R."/>
            <person name="Tritt A."/>
            <person name="Adam C."/>
            <person name="Daum C."/>
            <person name="Floudas D."/>
            <person name="Sun H."/>
            <person name="Yadav J.S."/>
            <person name="Pangilinan J."/>
            <person name="Larsson K.H."/>
            <person name="Matsuura K."/>
            <person name="Barry K."/>
            <person name="Labutti K."/>
            <person name="Kuo R."/>
            <person name="Ohm R.A."/>
            <person name="Bhattacharya S.S."/>
            <person name="Shirouzu T."/>
            <person name="Yoshinaga Y."/>
            <person name="Martin F.M."/>
            <person name="Grigoriev I.V."/>
            <person name="Hibbett D.S."/>
        </authorList>
    </citation>
    <scope>NUCLEOTIDE SEQUENCE [LARGE SCALE GENOMIC DNA]</scope>
    <source>
        <strain evidence="1 2">CBS 109695</strain>
    </source>
</reference>
<feature type="non-terminal residue" evidence="1">
    <location>
        <position position="83"/>
    </location>
</feature>
<dbReference type="EMBL" id="KV417498">
    <property type="protein sequence ID" value="KZP29447.1"/>
    <property type="molecule type" value="Genomic_DNA"/>
</dbReference>
<evidence type="ECO:0000313" key="2">
    <source>
        <dbReference type="Proteomes" id="UP000076532"/>
    </source>
</evidence>
<accession>A0A166SH92</accession>
<dbReference type="SUPFAM" id="SSF48452">
    <property type="entry name" value="TPR-like"/>
    <property type="match status" value="1"/>
</dbReference>
<keyword evidence="2" id="KW-1185">Reference proteome</keyword>
<organism evidence="1 2">
    <name type="scientific">Athelia psychrophila</name>
    <dbReference type="NCBI Taxonomy" id="1759441"/>
    <lineage>
        <taxon>Eukaryota</taxon>
        <taxon>Fungi</taxon>
        <taxon>Dikarya</taxon>
        <taxon>Basidiomycota</taxon>
        <taxon>Agaricomycotina</taxon>
        <taxon>Agaricomycetes</taxon>
        <taxon>Agaricomycetidae</taxon>
        <taxon>Atheliales</taxon>
        <taxon>Atheliaceae</taxon>
        <taxon>Athelia</taxon>
    </lineage>
</organism>
<sequence>MQSNYPEAAAILTDARAQFVETGNRLGAAQCSRSLGDILNDQGNYSEATAILTDARAQFIEIGSRLGAAQCSQSLGNILRMQS</sequence>